<dbReference type="AlphaFoldDB" id="A0A2U1TQF8"/>
<keyword evidence="1" id="KW-1133">Transmembrane helix</keyword>
<protein>
    <submittedName>
        <fullName evidence="2">Uncharacterized protein</fullName>
    </submittedName>
</protein>
<name>A0A2U1TQF8_9GAMM</name>
<keyword evidence="3" id="KW-1185">Reference proteome</keyword>
<dbReference type="EMBL" id="QDKH01000027">
    <property type="protein sequence ID" value="PWC11631.1"/>
    <property type="molecule type" value="Genomic_DNA"/>
</dbReference>
<proteinExistence type="predicted"/>
<dbReference type="RefSeq" id="WP_136167995.1">
    <property type="nucleotide sequence ID" value="NZ_KZ819090.1"/>
</dbReference>
<keyword evidence="1" id="KW-0472">Membrane</keyword>
<accession>A0A2U1TQF8</accession>
<comment type="caution">
    <text evidence="2">The sequence shown here is derived from an EMBL/GenBank/DDBJ whole genome shotgun (WGS) entry which is preliminary data.</text>
</comment>
<evidence type="ECO:0000256" key="1">
    <source>
        <dbReference type="SAM" id="Phobius"/>
    </source>
</evidence>
<sequence length="87" mass="9527">MIKKLVAALILTFPIYAFVGGSDLVTYWFTHGNGWNVFSPLLDMLQKLGVSGRATVIYAVMLVISFILSLSLVFAISAYIARRQGNG</sequence>
<keyword evidence="1" id="KW-0812">Transmembrane</keyword>
<reference evidence="2 3" key="1">
    <citation type="submission" date="2018-04" db="EMBL/GenBank/DDBJ databases">
        <title>Brenneria corticis sp.nov.</title>
        <authorList>
            <person name="Li Y."/>
        </authorList>
    </citation>
    <scope>NUCLEOTIDE SEQUENCE [LARGE SCALE GENOMIC DNA]</scope>
    <source>
        <strain evidence="2 3">CFCC 11842</strain>
    </source>
</reference>
<feature type="transmembrane region" description="Helical" evidence="1">
    <location>
        <begin position="56"/>
        <end position="81"/>
    </location>
</feature>
<organism evidence="2 3">
    <name type="scientific">Brenneria corticis</name>
    <dbReference type="NCBI Taxonomy" id="2173106"/>
    <lineage>
        <taxon>Bacteria</taxon>
        <taxon>Pseudomonadati</taxon>
        <taxon>Pseudomonadota</taxon>
        <taxon>Gammaproteobacteria</taxon>
        <taxon>Enterobacterales</taxon>
        <taxon>Pectobacteriaceae</taxon>
        <taxon>Brenneria</taxon>
    </lineage>
</organism>
<evidence type="ECO:0000313" key="2">
    <source>
        <dbReference type="EMBL" id="PWC11631.1"/>
    </source>
</evidence>
<evidence type="ECO:0000313" key="3">
    <source>
        <dbReference type="Proteomes" id="UP000296159"/>
    </source>
</evidence>
<dbReference type="Proteomes" id="UP000296159">
    <property type="component" value="Unassembled WGS sequence"/>
</dbReference>
<gene>
    <name evidence="2" type="ORF">DDT56_19175</name>
</gene>